<keyword evidence="5 8" id="KW-0812">Transmembrane</keyword>
<keyword evidence="4" id="KW-0633">Potassium transport</keyword>
<feature type="transmembrane region" description="Helical" evidence="8">
    <location>
        <begin position="215"/>
        <end position="232"/>
    </location>
</feature>
<feature type="transmembrane region" description="Helical" evidence="8">
    <location>
        <begin position="292"/>
        <end position="311"/>
    </location>
</feature>
<protein>
    <submittedName>
        <fullName evidence="11">Cation/proton antiporter YbaL</fullName>
    </submittedName>
</protein>
<gene>
    <name evidence="11" type="primary">ybaL</name>
    <name evidence="11" type="ORF">SIID45300_02086</name>
</gene>
<dbReference type="SUPFAM" id="SSF51735">
    <property type="entry name" value="NAD(P)-binding Rossmann-fold domains"/>
    <property type="match status" value="1"/>
</dbReference>
<dbReference type="InterPro" id="IPR036291">
    <property type="entry name" value="NAD(P)-bd_dom_sf"/>
</dbReference>
<feature type="transmembrane region" description="Helical" evidence="8">
    <location>
        <begin position="177"/>
        <end position="195"/>
    </location>
</feature>
<dbReference type="EMBL" id="BAAFGK010000004">
    <property type="protein sequence ID" value="GAB0057754.1"/>
    <property type="molecule type" value="Genomic_DNA"/>
</dbReference>
<feature type="transmembrane region" description="Helical" evidence="8">
    <location>
        <begin position="6"/>
        <end position="24"/>
    </location>
</feature>
<sequence length="662" mass="71243">MGIATDLIIIVLAALLGGGIANLLRQPLILGYILAGLLVGPHTGGITVTQIHDIELLAEIGVALLLFALGLEFSFKELQPVRRVALIGTPIQLVACLALGFGVGRWLGFTTTVSLWFGAMISLSSTMVILKTLMNQGYMGTLSSRVMIGMLIVQDLAVVPMMIILPELDNPDMGISVLGWAALKAIAFLVVMLLLGNRLLPWMMRHVARWNSRELFVLSLLAVGLGVGYATYLVGLSFALGAFVAGMVLAGSHFGHQALNDITPVRDLFAMLFFVSVGMMLDPGYLFNHLGLVLGLVLLVSLGKGTIFFIVTRLFGYGNVVPWAVGLGLFQIGEFAFILARIGHAEGAFDANTHTLFLTVAIVTMLVTPLISGLTTPLYARVRDRAPQPTHNFAPPKESLNGHVVVIGAGRVGTQIATVLRRAAIPHVVVEMELGRLEKLHNQGSPVIYGDASSDVVLHAVRIDQARLALVTLPDPVASLAVIAHIRASRPDLPLMTRATGIDHIEALREAEVTEVVWPHLEAGLVMARHALTLLELPATAIHHLTQQVRHESYAALGENGNTFQTLNRLREAERLFDLEWVAIQEGSTLEGSTLEGSEVRTRTGASVLCVLRNGEIHDNPGAGFRFEAGDLVAMIGTREARVSFHHACQSQAIPEAIPCPI</sequence>
<organism evidence="11 12">
    <name type="scientific">Candidatus Magnetaquiglobus chichijimensis</name>
    <dbReference type="NCBI Taxonomy" id="3141448"/>
    <lineage>
        <taxon>Bacteria</taxon>
        <taxon>Pseudomonadati</taxon>
        <taxon>Pseudomonadota</taxon>
        <taxon>Magnetococcia</taxon>
        <taxon>Magnetococcales</taxon>
        <taxon>Candidatus Magnetaquicoccaceae</taxon>
        <taxon>Candidatus Magnetaquiglobus</taxon>
    </lineage>
</organism>
<dbReference type="PANTHER" id="PTHR42751:SF3">
    <property type="entry name" value="SODIUM_GLUTAMATE SYMPORTER"/>
    <property type="match status" value="1"/>
</dbReference>
<keyword evidence="4" id="KW-0630">Potassium</keyword>
<feature type="transmembrane region" description="Helical" evidence="8">
    <location>
        <begin position="85"/>
        <end position="107"/>
    </location>
</feature>
<evidence type="ECO:0000256" key="2">
    <source>
        <dbReference type="ARBA" id="ARBA00005551"/>
    </source>
</evidence>
<feature type="transmembrane region" description="Helical" evidence="8">
    <location>
        <begin position="146"/>
        <end position="165"/>
    </location>
</feature>
<dbReference type="Gene3D" id="3.40.50.720">
    <property type="entry name" value="NAD(P)-binding Rossmann-like Domain"/>
    <property type="match status" value="1"/>
</dbReference>
<name>A0ABQ0CA41_9PROT</name>
<evidence type="ECO:0000256" key="8">
    <source>
        <dbReference type="SAM" id="Phobius"/>
    </source>
</evidence>
<dbReference type="RefSeq" id="WP_420905447.1">
    <property type="nucleotide sequence ID" value="NZ_BAAFGK010000004.1"/>
</dbReference>
<dbReference type="Pfam" id="PF02080">
    <property type="entry name" value="TrkA_C"/>
    <property type="match status" value="1"/>
</dbReference>
<dbReference type="Gene3D" id="3.30.70.1450">
    <property type="entry name" value="Regulator of K+ conductance, C-terminal domain"/>
    <property type="match status" value="1"/>
</dbReference>
<evidence type="ECO:0000256" key="6">
    <source>
        <dbReference type="ARBA" id="ARBA00022989"/>
    </source>
</evidence>
<evidence type="ECO:0000313" key="12">
    <source>
        <dbReference type="Proteomes" id="UP001628193"/>
    </source>
</evidence>
<evidence type="ECO:0000259" key="10">
    <source>
        <dbReference type="PROSITE" id="PS51202"/>
    </source>
</evidence>
<evidence type="ECO:0000313" key="11">
    <source>
        <dbReference type="EMBL" id="GAB0057754.1"/>
    </source>
</evidence>
<dbReference type="SUPFAM" id="SSF116726">
    <property type="entry name" value="TrkA C-terminal domain-like"/>
    <property type="match status" value="1"/>
</dbReference>
<evidence type="ECO:0000256" key="1">
    <source>
        <dbReference type="ARBA" id="ARBA00004141"/>
    </source>
</evidence>
<dbReference type="InterPro" id="IPR038770">
    <property type="entry name" value="Na+/solute_symporter_sf"/>
</dbReference>
<feature type="transmembrane region" description="Helical" evidence="8">
    <location>
        <begin position="323"/>
        <end position="344"/>
    </location>
</feature>
<feature type="transmembrane region" description="Helical" evidence="8">
    <location>
        <begin position="54"/>
        <end position="73"/>
    </location>
</feature>
<evidence type="ECO:0000256" key="7">
    <source>
        <dbReference type="ARBA" id="ARBA00023136"/>
    </source>
</evidence>
<dbReference type="InterPro" id="IPR003148">
    <property type="entry name" value="RCK_N"/>
</dbReference>
<feature type="domain" description="RCK C-terminal" evidence="10">
    <location>
        <begin position="567"/>
        <end position="651"/>
    </location>
</feature>
<feature type="transmembrane region" description="Helical" evidence="8">
    <location>
        <begin position="113"/>
        <end position="134"/>
    </location>
</feature>
<keyword evidence="4" id="KW-0406">Ion transport</keyword>
<accession>A0ABQ0CA41</accession>
<evidence type="ECO:0000256" key="4">
    <source>
        <dbReference type="ARBA" id="ARBA00022538"/>
    </source>
</evidence>
<dbReference type="InterPro" id="IPR006037">
    <property type="entry name" value="RCK_C"/>
</dbReference>
<keyword evidence="12" id="KW-1185">Reference proteome</keyword>
<feature type="transmembrane region" description="Helical" evidence="8">
    <location>
        <begin position="268"/>
        <end position="286"/>
    </location>
</feature>
<proteinExistence type="inferred from homology"/>
<evidence type="ECO:0000256" key="3">
    <source>
        <dbReference type="ARBA" id="ARBA00022448"/>
    </source>
</evidence>
<dbReference type="InterPro" id="IPR006153">
    <property type="entry name" value="Cation/H_exchanger_TM"/>
</dbReference>
<dbReference type="Pfam" id="PF00999">
    <property type="entry name" value="Na_H_Exchanger"/>
    <property type="match status" value="1"/>
</dbReference>
<keyword evidence="7 8" id="KW-0472">Membrane</keyword>
<evidence type="ECO:0000259" key="9">
    <source>
        <dbReference type="PROSITE" id="PS51201"/>
    </source>
</evidence>
<keyword evidence="6 8" id="KW-1133">Transmembrane helix</keyword>
<dbReference type="PANTHER" id="PTHR42751">
    <property type="entry name" value="SODIUM/HYDROGEN EXCHANGER FAMILY/TRKA DOMAIN PROTEIN"/>
    <property type="match status" value="1"/>
</dbReference>
<dbReference type="InterPro" id="IPR036721">
    <property type="entry name" value="RCK_C_sf"/>
</dbReference>
<dbReference type="PROSITE" id="PS51201">
    <property type="entry name" value="RCK_N"/>
    <property type="match status" value="1"/>
</dbReference>
<comment type="caution">
    <text evidence="11">The sequence shown here is derived from an EMBL/GenBank/DDBJ whole genome shotgun (WGS) entry which is preliminary data.</text>
</comment>
<feature type="transmembrane region" description="Helical" evidence="8">
    <location>
        <begin position="356"/>
        <end position="380"/>
    </location>
</feature>
<dbReference type="Pfam" id="PF02254">
    <property type="entry name" value="TrkA_N"/>
    <property type="match status" value="1"/>
</dbReference>
<reference evidence="11 12" key="1">
    <citation type="submission" date="2024-05" db="EMBL/GenBank/DDBJ databases">
        <authorList>
            <consortium name="Candidatus Magnetaquicoccaceae bacterium FCR-1 genome sequencing consortium"/>
            <person name="Shimoshige H."/>
            <person name="Shimamura S."/>
            <person name="Taoka A."/>
            <person name="Kobayashi H."/>
            <person name="Maekawa T."/>
        </authorList>
    </citation>
    <scope>NUCLEOTIDE SEQUENCE [LARGE SCALE GENOMIC DNA]</scope>
    <source>
        <strain evidence="11 12">FCR-1</strain>
    </source>
</reference>
<feature type="domain" description="RCK N-terminal" evidence="9">
    <location>
        <begin position="401"/>
        <end position="517"/>
    </location>
</feature>
<reference evidence="11 12" key="2">
    <citation type="submission" date="2024-09" db="EMBL/GenBank/DDBJ databases">
        <title>Draft genome sequence of Candidatus Magnetaquicoccaceae bacterium FCR-1.</title>
        <authorList>
            <person name="Shimoshige H."/>
            <person name="Shimamura S."/>
            <person name="Taoka A."/>
            <person name="Kobayashi H."/>
            <person name="Maekawa T."/>
        </authorList>
    </citation>
    <scope>NUCLEOTIDE SEQUENCE [LARGE SCALE GENOMIC DNA]</scope>
    <source>
        <strain evidence="11 12">FCR-1</strain>
    </source>
</reference>
<comment type="similarity">
    <text evidence="2">Belongs to the monovalent cation:proton antiporter 2 (CPA2) transporter (TC 2.A.37) family.</text>
</comment>
<keyword evidence="3" id="KW-0813">Transport</keyword>
<evidence type="ECO:0000256" key="5">
    <source>
        <dbReference type="ARBA" id="ARBA00022692"/>
    </source>
</evidence>
<comment type="subcellular location">
    <subcellularLocation>
        <location evidence="1">Membrane</location>
        <topology evidence="1">Multi-pass membrane protein</topology>
    </subcellularLocation>
</comment>
<dbReference type="Proteomes" id="UP001628193">
    <property type="component" value="Unassembled WGS sequence"/>
</dbReference>
<dbReference type="PROSITE" id="PS51202">
    <property type="entry name" value="RCK_C"/>
    <property type="match status" value="1"/>
</dbReference>
<dbReference type="Gene3D" id="1.20.1530.20">
    <property type="match status" value="1"/>
</dbReference>